<dbReference type="AlphaFoldDB" id="A0A5N5WTJ8"/>
<dbReference type="Proteomes" id="UP000326565">
    <property type="component" value="Unassembled WGS sequence"/>
</dbReference>
<proteinExistence type="predicted"/>
<sequence length="194" mass="22824">MSRADRAHLVIKDAIRSSVGDLDKVLYHISAILRRQKEEYQAELARQAASRAAKKLLSPMFRLVAEWVSHHTLFKTDEIVQKLRRLQTEHREKRKGGLSRYKTVFPPPFQLWVPQGYLWLLWTSADFRPMLLESDLHGPAFRLLYQSEREDGRGPLKLWRRQYWAKEREEIWADEDIGPNTVIASQRCIQSLST</sequence>
<dbReference type="EMBL" id="ML732303">
    <property type="protein sequence ID" value="KAB8070422.1"/>
    <property type="molecule type" value="Genomic_DNA"/>
</dbReference>
<accession>A0A5N5WTJ8</accession>
<reference evidence="1 2" key="1">
    <citation type="submission" date="2019-04" db="EMBL/GenBank/DDBJ databases">
        <title>Friends and foes A comparative genomics study of 23 Aspergillus species from section Flavi.</title>
        <authorList>
            <consortium name="DOE Joint Genome Institute"/>
            <person name="Kjaerbolling I."/>
            <person name="Vesth T."/>
            <person name="Frisvad J.C."/>
            <person name="Nybo J.L."/>
            <person name="Theobald S."/>
            <person name="Kildgaard S."/>
            <person name="Isbrandt T."/>
            <person name="Kuo A."/>
            <person name="Sato A."/>
            <person name="Lyhne E.K."/>
            <person name="Kogle M.E."/>
            <person name="Wiebenga A."/>
            <person name="Kun R.S."/>
            <person name="Lubbers R.J."/>
            <person name="Makela M.R."/>
            <person name="Barry K."/>
            <person name="Chovatia M."/>
            <person name="Clum A."/>
            <person name="Daum C."/>
            <person name="Haridas S."/>
            <person name="He G."/>
            <person name="LaButti K."/>
            <person name="Lipzen A."/>
            <person name="Mondo S."/>
            <person name="Riley R."/>
            <person name="Salamov A."/>
            <person name="Simmons B.A."/>
            <person name="Magnuson J.K."/>
            <person name="Henrissat B."/>
            <person name="Mortensen U.H."/>
            <person name="Larsen T.O."/>
            <person name="Devries R.P."/>
            <person name="Grigoriev I.V."/>
            <person name="Machida M."/>
            <person name="Baker S.E."/>
            <person name="Andersen M.R."/>
        </authorList>
    </citation>
    <scope>NUCLEOTIDE SEQUENCE [LARGE SCALE GENOMIC DNA]</scope>
    <source>
        <strain evidence="1 2">CBS 151.66</strain>
    </source>
</reference>
<evidence type="ECO:0000313" key="2">
    <source>
        <dbReference type="Proteomes" id="UP000326565"/>
    </source>
</evidence>
<organism evidence="1 2">
    <name type="scientific">Aspergillus leporis</name>
    <dbReference type="NCBI Taxonomy" id="41062"/>
    <lineage>
        <taxon>Eukaryota</taxon>
        <taxon>Fungi</taxon>
        <taxon>Dikarya</taxon>
        <taxon>Ascomycota</taxon>
        <taxon>Pezizomycotina</taxon>
        <taxon>Eurotiomycetes</taxon>
        <taxon>Eurotiomycetidae</taxon>
        <taxon>Eurotiales</taxon>
        <taxon>Aspergillaceae</taxon>
        <taxon>Aspergillus</taxon>
        <taxon>Aspergillus subgen. Circumdati</taxon>
    </lineage>
</organism>
<keyword evidence="2" id="KW-1185">Reference proteome</keyword>
<protein>
    <submittedName>
        <fullName evidence="1">Uncharacterized protein</fullName>
    </submittedName>
</protein>
<name>A0A5N5WTJ8_9EURO</name>
<dbReference type="OrthoDB" id="10513675at2759"/>
<gene>
    <name evidence="1" type="ORF">BDV29DRAFT_160495</name>
</gene>
<evidence type="ECO:0000313" key="1">
    <source>
        <dbReference type="EMBL" id="KAB8070422.1"/>
    </source>
</evidence>